<dbReference type="HOGENOM" id="CLU_1671412_0_0_1"/>
<dbReference type="eggNOG" id="KOG0017">
    <property type="taxonomic scope" value="Eukaryota"/>
</dbReference>
<dbReference type="InParanoid" id="A7S8V1"/>
<feature type="compositionally biased region" description="Polar residues" evidence="1">
    <location>
        <begin position="85"/>
        <end position="94"/>
    </location>
</feature>
<evidence type="ECO:0000313" key="3">
    <source>
        <dbReference type="Proteomes" id="UP000001593"/>
    </source>
</evidence>
<sequence>MAMLAYRTTSLEQGYSLAELLDQRAPDKVDYEHLRAKDGAIKERQKQSYDRRHGVLPLPPLQCGDEVWIPDRKQKGTVIGKTNEPRSYQLSTPKHNIRRNRRQLNMLPKPDPETPTESSPASTPEPAAKTTTPEVQAPVPVTTTRSGRVVKTPARLKD</sequence>
<accession>A7S8V1</accession>
<gene>
    <name evidence="2" type="ORF">NEMVEDRAFT_v1g208566</name>
</gene>
<dbReference type="EMBL" id="DS469599">
    <property type="protein sequence ID" value="EDO39892.1"/>
    <property type="molecule type" value="Genomic_DNA"/>
</dbReference>
<dbReference type="Proteomes" id="UP000001593">
    <property type="component" value="Unassembled WGS sequence"/>
</dbReference>
<evidence type="ECO:0000256" key="1">
    <source>
        <dbReference type="SAM" id="MobiDB-lite"/>
    </source>
</evidence>
<proteinExistence type="predicted"/>
<dbReference type="PhylomeDB" id="A7S8V1"/>
<name>A7S8V1_NEMVE</name>
<feature type="compositionally biased region" description="Low complexity" evidence="1">
    <location>
        <begin position="115"/>
        <end position="133"/>
    </location>
</feature>
<keyword evidence="3" id="KW-1185">Reference proteome</keyword>
<organism evidence="2 3">
    <name type="scientific">Nematostella vectensis</name>
    <name type="common">Starlet sea anemone</name>
    <dbReference type="NCBI Taxonomy" id="45351"/>
    <lineage>
        <taxon>Eukaryota</taxon>
        <taxon>Metazoa</taxon>
        <taxon>Cnidaria</taxon>
        <taxon>Anthozoa</taxon>
        <taxon>Hexacorallia</taxon>
        <taxon>Actiniaria</taxon>
        <taxon>Edwardsiidae</taxon>
        <taxon>Nematostella</taxon>
    </lineage>
</organism>
<dbReference type="PANTHER" id="PTHR33244:SF3">
    <property type="entry name" value="PEPTIDASE A2 DOMAIN-CONTAINING PROTEIN"/>
    <property type="match status" value="1"/>
</dbReference>
<feature type="region of interest" description="Disordered" evidence="1">
    <location>
        <begin position="74"/>
        <end position="158"/>
    </location>
</feature>
<reference evidence="2 3" key="1">
    <citation type="journal article" date="2007" name="Science">
        <title>Sea anemone genome reveals ancestral eumetazoan gene repertoire and genomic organization.</title>
        <authorList>
            <person name="Putnam N.H."/>
            <person name="Srivastava M."/>
            <person name="Hellsten U."/>
            <person name="Dirks B."/>
            <person name="Chapman J."/>
            <person name="Salamov A."/>
            <person name="Terry A."/>
            <person name="Shapiro H."/>
            <person name="Lindquist E."/>
            <person name="Kapitonov V.V."/>
            <person name="Jurka J."/>
            <person name="Genikhovich G."/>
            <person name="Grigoriev I.V."/>
            <person name="Lucas S.M."/>
            <person name="Steele R.E."/>
            <person name="Finnerty J.R."/>
            <person name="Technau U."/>
            <person name="Martindale M.Q."/>
            <person name="Rokhsar D.S."/>
        </authorList>
    </citation>
    <scope>NUCLEOTIDE SEQUENCE [LARGE SCALE GENOMIC DNA]</scope>
    <source>
        <strain evidence="3">CH2 X CH6</strain>
    </source>
</reference>
<dbReference type="PANTHER" id="PTHR33244">
    <property type="entry name" value="INTEGRASE CATALYTIC DOMAIN-CONTAINING PROTEIN-RELATED"/>
    <property type="match status" value="1"/>
</dbReference>
<dbReference type="KEGG" id="nve:5511608"/>
<protein>
    <submittedName>
        <fullName evidence="2">Uncharacterized protein</fullName>
    </submittedName>
</protein>
<dbReference type="OMA" id="CALPELF"/>
<evidence type="ECO:0000313" key="2">
    <source>
        <dbReference type="EMBL" id="EDO39892.1"/>
    </source>
</evidence>
<dbReference type="AlphaFoldDB" id="A7S8V1"/>